<dbReference type="PANTHER" id="PTHR46825:SF7">
    <property type="entry name" value="D-ALANYL-D-ALANINE CARBOXYPEPTIDASE"/>
    <property type="match status" value="1"/>
</dbReference>
<accession>A0ABQ3F3H8</accession>
<dbReference type="Proteomes" id="UP000642673">
    <property type="component" value="Unassembled WGS sequence"/>
</dbReference>
<evidence type="ECO:0000256" key="1">
    <source>
        <dbReference type="SAM" id="SignalP"/>
    </source>
</evidence>
<comment type="caution">
    <text evidence="3">The sequence shown here is derived from an EMBL/GenBank/DDBJ whole genome shotgun (WGS) entry which is preliminary data.</text>
</comment>
<dbReference type="InterPro" id="IPR050491">
    <property type="entry name" value="AmpC-like"/>
</dbReference>
<evidence type="ECO:0000313" key="4">
    <source>
        <dbReference type="Proteomes" id="UP000642673"/>
    </source>
</evidence>
<dbReference type="SUPFAM" id="SSF56601">
    <property type="entry name" value="beta-lactamase/transpeptidase-like"/>
    <property type="match status" value="1"/>
</dbReference>
<dbReference type="EMBL" id="BMVP01000014">
    <property type="protein sequence ID" value="GHB76788.1"/>
    <property type="molecule type" value="Genomic_DNA"/>
</dbReference>
<protein>
    <submittedName>
        <fullName evidence="3">Peptidase</fullName>
    </submittedName>
</protein>
<evidence type="ECO:0000259" key="2">
    <source>
        <dbReference type="Pfam" id="PF00144"/>
    </source>
</evidence>
<dbReference type="InterPro" id="IPR012338">
    <property type="entry name" value="Beta-lactam/transpept-like"/>
</dbReference>
<dbReference type="PANTHER" id="PTHR46825">
    <property type="entry name" value="D-ALANYL-D-ALANINE-CARBOXYPEPTIDASE/ENDOPEPTIDASE AMPH"/>
    <property type="match status" value="1"/>
</dbReference>
<dbReference type="InterPro" id="IPR001466">
    <property type="entry name" value="Beta-lactam-related"/>
</dbReference>
<sequence length="426" mass="44410">MDTKGDPIMNARTRTLVAATVLLGIVSGSAVAHAAPRGPVPPSGSVSLSVASGSGPGSVSAGVAAPVFSTAPDAEALTKALEGVGVGNADATAALIRVGGSSGSWRGASGVADLVGGRPALEQGRFRAGSVTKTFTAAVVLQLAAEGKVDLDGPVQRYLPGTFPDRFPSVSVRELLNHTSGIKPADGPGDAFEAQWDHRFDVVDPHDQIANALAKGPEFDPGSAQHYLNINYTVLGVLIEKLTGTAYEEQVDRRILRPLGLCQTSFPGRTRTRIPGPYNHGYQAVPRPDGSTELRDVSVWNTSDRWAAGDIISTTADLERFTVALFGGRVVPRAQLEEMFTVPAVKDVESGKDAALTAGLSRIVMPDGTEVWGKTGSRFGYSTGMGGTRDLSRTLVYSVNSTDAKGKGMNPVVGKLLAAALTRPRP</sequence>
<evidence type="ECO:0000313" key="3">
    <source>
        <dbReference type="EMBL" id="GHB76788.1"/>
    </source>
</evidence>
<feature type="signal peptide" evidence="1">
    <location>
        <begin position="1"/>
        <end position="34"/>
    </location>
</feature>
<dbReference type="Gene3D" id="3.40.710.10">
    <property type="entry name" value="DD-peptidase/beta-lactamase superfamily"/>
    <property type="match status" value="1"/>
</dbReference>
<feature type="domain" description="Beta-lactamase-related" evidence="2">
    <location>
        <begin position="105"/>
        <end position="406"/>
    </location>
</feature>
<feature type="chain" id="PRO_5046028524" evidence="1">
    <location>
        <begin position="35"/>
        <end position="426"/>
    </location>
</feature>
<keyword evidence="1" id="KW-0732">Signal</keyword>
<reference evidence="4" key="1">
    <citation type="journal article" date="2019" name="Int. J. Syst. Evol. Microbiol.">
        <title>The Global Catalogue of Microorganisms (GCM) 10K type strain sequencing project: providing services to taxonomists for standard genome sequencing and annotation.</title>
        <authorList>
            <consortium name="The Broad Institute Genomics Platform"/>
            <consortium name="The Broad Institute Genome Sequencing Center for Infectious Disease"/>
            <person name="Wu L."/>
            <person name="Ma J."/>
        </authorList>
    </citation>
    <scope>NUCLEOTIDE SEQUENCE [LARGE SCALE GENOMIC DNA]</scope>
    <source>
        <strain evidence="4">JCM 4738</strain>
    </source>
</reference>
<proteinExistence type="predicted"/>
<name>A0ABQ3F3H8_9ACTN</name>
<organism evidence="3 4">
    <name type="scientific">Streptomyces cirratus</name>
    <dbReference type="NCBI Taxonomy" id="68187"/>
    <lineage>
        <taxon>Bacteria</taxon>
        <taxon>Bacillati</taxon>
        <taxon>Actinomycetota</taxon>
        <taxon>Actinomycetes</taxon>
        <taxon>Kitasatosporales</taxon>
        <taxon>Streptomycetaceae</taxon>
        <taxon>Streptomyces</taxon>
    </lineage>
</organism>
<gene>
    <name evidence="3" type="ORF">GCM10010347_53980</name>
</gene>
<dbReference type="Pfam" id="PF00144">
    <property type="entry name" value="Beta-lactamase"/>
    <property type="match status" value="1"/>
</dbReference>
<keyword evidence="4" id="KW-1185">Reference proteome</keyword>